<protein>
    <submittedName>
        <fullName evidence="2">Putative S-adenosyl-L-methionine-dependent methyltransferase</fullName>
    </submittedName>
</protein>
<keyword evidence="2" id="KW-0489">Methyltransferase</keyword>
<keyword evidence="2" id="KW-0808">Transferase</keyword>
<dbReference type="OrthoDB" id="273345at2759"/>
<keyword evidence="3" id="KW-1185">Reference proteome</keyword>
<sequence length="194" mass="22397">MEEKSIIHYRSSDRILLVGEGDFSFSLCLARKFGTAKNMGKNIKNVLANLTELKNLGCTILHQMDVHTMSKHQFLPCNYFDVIVFNFPHAGFIYREDDSLQIELHKKLVRGFFSSAKDILWLSGVIHITHKTTSPYSEWKIKELASLEGLFFIGEEKFYPHRYPGYTNKRGNGRLCDITFPIGESSTFVFNKYI</sequence>
<evidence type="ECO:0000313" key="2">
    <source>
        <dbReference type="EMBL" id="KAE9588235.1"/>
    </source>
</evidence>
<dbReference type="InterPro" id="IPR019446">
    <property type="entry name" value="BMT5-like"/>
</dbReference>
<dbReference type="PANTHER" id="PTHR11538:SF89">
    <property type="entry name" value="PROTEIN, PUTATIVE (DUF2431)-RELATED"/>
    <property type="match status" value="1"/>
</dbReference>
<dbReference type="SUPFAM" id="SSF53335">
    <property type="entry name" value="S-adenosyl-L-methionine-dependent methyltransferases"/>
    <property type="match status" value="1"/>
</dbReference>
<dbReference type="InterPro" id="IPR029063">
    <property type="entry name" value="SAM-dependent_MTases_sf"/>
</dbReference>
<reference evidence="3" key="1">
    <citation type="journal article" date="2020" name="Nat. Commun.">
        <title>Genome sequence of the cluster root forming white lupin.</title>
        <authorList>
            <person name="Hufnagel B."/>
            <person name="Marques A."/>
            <person name="Soriano A."/>
            <person name="Marques L."/>
            <person name="Divol F."/>
            <person name="Doumas P."/>
            <person name="Sallet E."/>
            <person name="Mancinotti D."/>
            <person name="Carrere S."/>
            <person name="Marande W."/>
            <person name="Arribat S."/>
            <person name="Keller J."/>
            <person name="Huneau C."/>
            <person name="Blein T."/>
            <person name="Aime D."/>
            <person name="Laguerre M."/>
            <person name="Taylor J."/>
            <person name="Schubert V."/>
            <person name="Nelson M."/>
            <person name="Geu-Flores F."/>
            <person name="Crespi M."/>
            <person name="Gallardo-Guerrero K."/>
            <person name="Delaux P.-M."/>
            <person name="Salse J."/>
            <person name="Berges H."/>
            <person name="Guyot R."/>
            <person name="Gouzy J."/>
            <person name="Peret B."/>
        </authorList>
    </citation>
    <scope>NUCLEOTIDE SEQUENCE [LARGE SCALE GENOMIC DNA]</scope>
    <source>
        <strain evidence="3">cv. Amiga</strain>
    </source>
</reference>
<dbReference type="PANTHER" id="PTHR11538">
    <property type="entry name" value="PHENYLALANYL-TRNA SYNTHETASE"/>
    <property type="match status" value="1"/>
</dbReference>
<organism evidence="2 3">
    <name type="scientific">Lupinus albus</name>
    <name type="common">White lupine</name>
    <name type="synonym">Lupinus termis</name>
    <dbReference type="NCBI Taxonomy" id="3870"/>
    <lineage>
        <taxon>Eukaryota</taxon>
        <taxon>Viridiplantae</taxon>
        <taxon>Streptophyta</taxon>
        <taxon>Embryophyta</taxon>
        <taxon>Tracheophyta</taxon>
        <taxon>Spermatophyta</taxon>
        <taxon>Magnoliopsida</taxon>
        <taxon>eudicotyledons</taxon>
        <taxon>Gunneridae</taxon>
        <taxon>Pentapetalae</taxon>
        <taxon>rosids</taxon>
        <taxon>fabids</taxon>
        <taxon>Fabales</taxon>
        <taxon>Fabaceae</taxon>
        <taxon>Papilionoideae</taxon>
        <taxon>50 kb inversion clade</taxon>
        <taxon>genistoids sensu lato</taxon>
        <taxon>core genistoids</taxon>
        <taxon>Genisteae</taxon>
        <taxon>Lupinus</taxon>
    </lineage>
</organism>
<comment type="caution">
    <text evidence="2">The sequence shown here is derived from an EMBL/GenBank/DDBJ whole genome shotgun (WGS) entry which is preliminary data.</text>
</comment>
<dbReference type="GO" id="GO:0070042">
    <property type="term" value="F:rRNA (uridine-N3-)-methyltransferase activity"/>
    <property type="evidence" value="ECO:0007669"/>
    <property type="project" value="InterPro"/>
</dbReference>
<feature type="domain" description="25S rRNA (uridine-N(3))-methyltransferase BMT5-like" evidence="1">
    <location>
        <begin position="16"/>
        <end position="170"/>
    </location>
</feature>
<dbReference type="Proteomes" id="UP000447434">
    <property type="component" value="Chromosome 22"/>
</dbReference>
<dbReference type="EMBL" id="WOCE01000022">
    <property type="protein sequence ID" value="KAE9588235.1"/>
    <property type="molecule type" value="Genomic_DNA"/>
</dbReference>
<evidence type="ECO:0000259" key="1">
    <source>
        <dbReference type="Pfam" id="PF10354"/>
    </source>
</evidence>
<dbReference type="Pfam" id="PF10354">
    <property type="entry name" value="BMT5-like"/>
    <property type="match status" value="1"/>
</dbReference>
<gene>
    <name evidence="2" type="ORF">Lalb_Chr22g0353241</name>
</gene>
<dbReference type="GO" id="GO:0070475">
    <property type="term" value="P:rRNA base methylation"/>
    <property type="evidence" value="ECO:0007669"/>
    <property type="project" value="InterPro"/>
</dbReference>
<dbReference type="GO" id="GO:0005737">
    <property type="term" value="C:cytoplasm"/>
    <property type="evidence" value="ECO:0007669"/>
    <property type="project" value="TreeGrafter"/>
</dbReference>
<evidence type="ECO:0000313" key="3">
    <source>
        <dbReference type="Proteomes" id="UP000447434"/>
    </source>
</evidence>
<accession>A0A6A4NBT8</accession>
<name>A0A6A4NBT8_LUPAL</name>
<dbReference type="AlphaFoldDB" id="A0A6A4NBT8"/>
<proteinExistence type="predicted"/>